<proteinExistence type="predicted"/>
<comment type="caution">
    <text evidence="1">The sequence shown here is derived from an EMBL/GenBank/DDBJ whole genome shotgun (WGS) entry which is preliminary data.</text>
</comment>
<dbReference type="EMBL" id="MSFO01000004">
    <property type="protein sequence ID" value="PLB49108.1"/>
    <property type="molecule type" value="Genomic_DNA"/>
</dbReference>
<evidence type="ECO:0000313" key="2">
    <source>
        <dbReference type="Proteomes" id="UP000234275"/>
    </source>
</evidence>
<gene>
    <name evidence="1" type="ORF">P170DRAFT_426081</name>
</gene>
<sequence length="301" mass="34417">MDVLLASYQLPDDGTQTMHVTDNADIDDVTYRAVRRSSALTAKTDLAHYLTYLMSGEAQEESIKILRTCSLYDPGYPGKCHSFEMVANYMVLRDWDDECHHFLRQVSIAFCRIESGNNAYHGPGWDVGRDPLSDNEFFHHPTIKIRVFICLWLLRYKLLVGFEQLQAVREQVGQIFPTELVDMIQERAAVNGILAKGPSLARGDHCARIEDLRKELQELWSTVHRRNPLIWAVLLGKKFKEKHTCKPRKSNKASCRKCQVQDINLKDIIASWESVPGALDCIRRLCNTSGNRSFTPIYESA</sequence>
<accession>A0A2I2G8A9</accession>
<dbReference type="OrthoDB" id="5952526at2759"/>
<dbReference type="Proteomes" id="UP000234275">
    <property type="component" value="Unassembled WGS sequence"/>
</dbReference>
<protein>
    <submittedName>
        <fullName evidence="1">Uncharacterized protein</fullName>
    </submittedName>
</protein>
<name>A0A2I2G8A9_9EURO</name>
<keyword evidence="2" id="KW-1185">Reference proteome</keyword>
<reference evidence="1 2" key="1">
    <citation type="submission" date="2016-12" db="EMBL/GenBank/DDBJ databases">
        <title>The genomes of Aspergillus section Nigri reveals drivers in fungal speciation.</title>
        <authorList>
            <consortium name="DOE Joint Genome Institute"/>
            <person name="Vesth T.C."/>
            <person name="Nybo J."/>
            <person name="Theobald S."/>
            <person name="Brandl J."/>
            <person name="Frisvad J.C."/>
            <person name="Nielsen K.F."/>
            <person name="Lyhne E.K."/>
            <person name="Kogle M.E."/>
            <person name="Kuo A."/>
            <person name="Riley R."/>
            <person name="Clum A."/>
            <person name="Nolan M."/>
            <person name="Lipzen A."/>
            <person name="Salamov A."/>
            <person name="Henrissat B."/>
            <person name="Wiebenga A."/>
            <person name="De Vries R.P."/>
            <person name="Grigoriev I.V."/>
            <person name="Mortensen U.H."/>
            <person name="Andersen M.R."/>
            <person name="Baker S.E."/>
        </authorList>
    </citation>
    <scope>NUCLEOTIDE SEQUENCE [LARGE SCALE GENOMIC DNA]</scope>
    <source>
        <strain evidence="1 2">IBT 23096</strain>
    </source>
</reference>
<dbReference type="AlphaFoldDB" id="A0A2I2G8A9"/>
<dbReference type="RefSeq" id="XP_024704410.1">
    <property type="nucleotide sequence ID" value="XM_024847692.1"/>
</dbReference>
<evidence type="ECO:0000313" key="1">
    <source>
        <dbReference type="EMBL" id="PLB49108.1"/>
    </source>
</evidence>
<dbReference type="VEuPathDB" id="FungiDB:P170DRAFT_426081"/>
<organism evidence="1 2">
    <name type="scientific">Aspergillus steynii IBT 23096</name>
    <dbReference type="NCBI Taxonomy" id="1392250"/>
    <lineage>
        <taxon>Eukaryota</taxon>
        <taxon>Fungi</taxon>
        <taxon>Dikarya</taxon>
        <taxon>Ascomycota</taxon>
        <taxon>Pezizomycotina</taxon>
        <taxon>Eurotiomycetes</taxon>
        <taxon>Eurotiomycetidae</taxon>
        <taxon>Eurotiales</taxon>
        <taxon>Aspergillaceae</taxon>
        <taxon>Aspergillus</taxon>
        <taxon>Aspergillus subgen. Circumdati</taxon>
    </lineage>
</organism>
<dbReference type="GeneID" id="36555391"/>